<name>A0A8T0CWR9_CORYI</name>
<reference evidence="5" key="1">
    <citation type="submission" date="2020-05" db="EMBL/GenBank/DDBJ databases">
        <title>WGS assembly of Corymbia citriodora subspecies variegata.</title>
        <authorList>
            <person name="Barry K."/>
            <person name="Hundley H."/>
            <person name="Shu S."/>
            <person name="Jenkins J."/>
            <person name="Grimwood J."/>
            <person name="Baten A."/>
        </authorList>
    </citation>
    <scope>NUCLEOTIDE SEQUENCE</scope>
    <source>
        <strain evidence="5">CV2-018</strain>
    </source>
</reference>
<evidence type="ECO:0000256" key="3">
    <source>
        <dbReference type="PIRSR" id="PIRSR002703-1"/>
    </source>
</evidence>
<dbReference type="AlphaFoldDB" id="A0A8T0CWR9"/>
<feature type="disulfide bond" evidence="3">
    <location>
        <begin position="97"/>
        <end position="103"/>
    </location>
</feature>
<feature type="signal peptide" evidence="4">
    <location>
        <begin position="1"/>
        <end position="25"/>
    </location>
</feature>
<dbReference type="PIRSF" id="PIRSF002703">
    <property type="entry name" value="Thaumatin"/>
    <property type="match status" value="1"/>
</dbReference>
<feature type="disulfide bond" evidence="3">
    <location>
        <begin position="197"/>
        <end position="207"/>
    </location>
</feature>
<feature type="disulfide bond" evidence="3">
    <location>
        <begin position="35"/>
        <end position="247"/>
    </location>
</feature>
<dbReference type="CDD" id="cd09218">
    <property type="entry name" value="TLP-PA"/>
    <property type="match status" value="1"/>
</dbReference>
<dbReference type="PANTHER" id="PTHR31048">
    <property type="entry name" value="OS03G0233200 PROTEIN"/>
    <property type="match status" value="1"/>
</dbReference>
<evidence type="ECO:0000256" key="1">
    <source>
        <dbReference type="ARBA" id="ARBA00010607"/>
    </source>
</evidence>
<keyword evidence="4" id="KW-0732">Signal</keyword>
<dbReference type="OrthoDB" id="430315at2759"/>
<evidence type="ECO:0000313" key="5">
    <source>
        <dbReference type="EMBL" id="KAF7851584.1"/>
    </source>
</evidence>
<feature type="chain" id="PRO_5035860334" description="Thaumatin-like protein" evidence="4">
    <location>
        <begin position="26"/>
        <end position="251"/>
    </location>
</feature>
<comment type="similarity">
    <text evidence="1">Belongs to the thaumatin family.</text>
</comment>
<feature type="disulfide bond" evidence="3">
    <location>
        <begin position="167"/>
        <end position="183"/>
    </location>
</feature>
<evidence type="ECO:0008006" key="7">
    <source>
        <dbReference type="Google" id="ProtNLM"/>
    </source>
</evidence>
<evidence type="ECO:0000256" key="4">
    <source>
        <dbReference type="SAM" id="SignalP"/>
    </source>
</evidence>
<comment type="caution">
    <text evidence="5">The sequence shown here is derived from an EMBL/GenBank/DDBJ whole genome shotgun (WGS) entry which is preliminary data.</text>
</comment>
<gene>
    <name evidence="5" type="ORF">BT93_L3581</name>
</gene>
<dbReference type="InterPro" id="IPR037176">
    <property type="entry name" value="Osmotin/thaumatin-like_sf"/>
</dbReference>
<protein>
    <recommendedName>
        <fullName evidence="7">Thaumatin-like protein</fullName>
    </recommendedName>
</protein>
<organism evidence="5 6">
    <name type="scientific">Corymbia citriodora subsp. variegata</name>
    <dbReference type="NCBI Taxonomy" id="360336"/>
    <lineage>
        <taxon>Eukaryota</taxon>
        <taxon>Viridiplantae</taxon>
        <taxon>Streptophyta</taxon>
        <taxon>Embryophyta</taxon>
        <taxon>Tracheophyta</taxon>
        <taxon>Spermatophyta</taxon>
        <taxon>Magnoliopsida</taxon>
        <taxon>eudicotyledons</taxon>
        <taxon>Gunneridae</taxon>
        <taxon>Pentapetalae</taxon>
        <taxon>rosids</taxon>
        <taxon>malvids</taxon>
        <taxon>Myrtales</taxon>
        <taxon>Myrtaceae</taxon>
        <taxon>Myrtoideae</taxon>
        <taxon>Eucalypteae</taxon>
        <taxon>Corymbia</taxon>
    </lineage>
</organism>
<accession>A0A8T0CWR9</accession>
<dbReference type="PRINTS" id="PR00347">
    <property type="entry name" value="THAUMATIN"/>
</dbReference>
<feature type="disulfide bond" evidence="3">
    <location>
        <begin position="154"/>
        <end position="237"/>
    </location>
</feature>
<dbReference type="Proteomes" id="UP000806378">
    <property type="component" value="Unassembled WGS sequence"/>
</dbReference>
<dbReference type="PROSITE" id="PS00316">
    <property type="entry name" value="THAUMATIN_1"/>
    <property type="match status" value="1"/>
</dbReference>
<sequence>MAVVASKSQLLLLCLLSIGIALASAATLFTLQNQCSYTVWPGTITGNGPPLGGGGFALTPGGSVLVEAPVGWSGRFWGRTGCSFDASGVGTCVTGDCPGGLKCTGGGATPTTLVEFTVAAPNVDGKDFYDVSLVDGYNLPVEVVVTGPSRTGDCNNTDCRADINAICPPELRVTDNSSQVVACKSACEQFKEPKYCCTGDFSKPETCPPTDYSKIFKQACPKAYSYAYDDATSTFTCTGADYQITFCPANS</sequence>
<dbReference type="PROSITE" id="PS51367">
    <property type="entry name" value="THAUMATIN_2"/>
    <property type="match status" value="1"/>
</dbReference>
<dbReference type="EMBL" id="MU089532">
    <property type="protein sequence ID" value="KAF7851584.1"/>
    <property type="molecule type" value="Genomic_DNA"/>
</dbReference>
<feature type="disulfide bond" evidence="3">
    <location>
        <begin position="187"/>
        <end position="196"/>
    </location>
</feature>
<feature type="disulfide bond" evidence="3">
    <location>
        <begin position="82"/>
        <end position="92"/>
    </location>
</feature>
<evidence type="ECO:0000313" key="6">
    <source>
        <dbReference type="Proteomes" id="UP000806378"/>
    </source>
</evidence>
<dbReference type="Gene3D" id="2.60.110.10">
    <property type="entry name" value="Thaumatin"/>
    <property type="match status" value="1"/>
</dbReference>
<dbReference type="InterPro" id="IPR017949">
    <property type="entry name" value="Thaumatin_CS"/>
</dbReference>
<dbReference type="FunFam" id="2.60.110.10:FF:000002">
    <property type="entry name" value="Thaumatin-like protein 1a"/>
    <property type="match status" value="1"/>
</dbReference>
<dbReference type="Pfam" id="PF00314">
    <property type="entry name" value="Thaumatin"/>
    <property type="match status" value="1"/>
</dbReference>
<keyword evidence="2 3" id="KW-1015">Disulfide bond</keyword>
<feature type="disulfide bond" evidence="3">
    <location>
        <begin position="159"/>
        <end position="220"/>
    </location>
</feature>
<evidence type="ECO:0000256" key="2">
    <source>
        <dbReference type="ARBA" id="ARBA00023157"/>
    </source>
</evidence>
<dbReference type="SMART" id="SM00205">
    <property type="entry name" value="THN"/>
    <property type="match status" value="1"/>
</dbReference>
<dbReference type="SUPFAM" id="SSF49870">
    <property type="entry name" value="Osmotin, thaumatin-like protein"/>
    <property type="match status" value="1"/>
</dbReference>
<dbReference type="Gramene" id="rna-gnl|WGS:JABURB|Cocit.L3581.1">
    <property type="protein sequence ID" value="cds-KAF7851584.1"/>
    <property type="gene ID" value="gene-BT93_L3581"/>
</dbReference>
<proteinExistence type="inferred from homology"/>
<keyword evidence="6" id="KW-1185">Reference proteome</keyword>
<dbReference type="InterPro" id="IPR001938">
    <property type="entry name" value="Thaumatin"/>
</dbReference>